<dbReference type="AlphaFoldDB" id="A0AAE0P0S8"/>
<organism evidence="2 3">
    <name type="scientific">Podospora didyma</name>
    <dbReference type="NCBI Taxonomy" id="330526"/>
    <lineage>
        <taxon>Eukaryota</taxon>
        <taxon>Fungi</taxon>
        <taxon>Dikarya</taxon>
        <taxon>Ascomycota</taxon>
        <taxon>Pezizomycotina</taxon>
        <taxon>Sordariomycetes</taxon>
        <taxon>Sordariomycetidae</taxon>
        <taxon>Sordariales</taxon>
        <taxon>Podosporaceae</taxon>
        <taxon>Podospora</taxon>
    </lineage>
</organism>
<name>A0AAE0P0S8_9PEZI</name>
<dbReference type="Proteomes" id="UP001285441">
    <property type="component" value="Unassembled WGS sequence"/>
</dbReference>
<evidence type="ECO:0000313" key="3">
    <source>
        <dbReference type="Proteomes" id="UP001285441"/>
    </source>
</evidence>
<keyword evidence="3" id="KW-1185">Reference proteome</keyword>
<protein>
    <submittedName>
        <fullName evidence="2">Uncharacterized protein</fullName>
    </submittedName>
</protein>
<proteinExistence type="predicted"/>
<comment type="caution">
    <text evidence="2">The sequence shown here is derived from an EMBL/GenBank/DDBJ whole genome shotgun (WGS) entry which is preliminary data.</text>
</comment>
<evidence type="ECO:0000313" key="2">
    <source>
        <dbReference type="EMBL" id="KAK3391201.1"/>
    </source>
</evidence>
<reference evidence="2" key="1">
    <citation type="journal article" date="2023" name="Mol. Phylogenet. Evol.">
        <title>Genome-scale phylogeny and comparative genomics of the fungal order Sordariales.</title>
        <authorList>
            <person name="Hensen N."/>
            <person name="Bonometti L."/>
            <person name="Westerberg I."/>
            <person name="Brannstrom I.O."/>
            <person name="Guillou S."/>
            <person name="Cros-Aarteil S."/>
            <person name="Calhoun S."/>
            <person name="Haridas S."/>
            <person name="Kuo A."/>
            <person name="Mondo S."/>
            <person name="Pangilinan J."/>
            <person name="Riley R."/>
            <person name="LaButti K."/>
            <person name="Andreopoulos B."/>
            <person name="Lipzen A."/>
            <person name="Chen C."/>
            <person name="Yan M."/>
            <person name="Daum C."/>
            <person name="Ng V."/>
            <person name="Clum A."/>
            <person name="Steindorff A."/>
            <person name="Ohm R.A."/>
            <person name="Martin F."/>
            <person name="Silar P."/>
            <person name="Natvig D.O."/>
            <person name="Lalanne C."/>
            <person name="Gautier V."/>
            <person name="Ament-Velasquez S.L."/>
            <person name="Kruys A."/>
            <person name="Hutchinson M.I."/>
            <person name="Powell A.J."/>
            <person name="Barry K."/>
            <person name="Miller A.N."/>
            <person name="Grigoriev I.V."/>
            <person name="Debuchy R."/>
            <person name="Gladieux P."/>
            <person name="Hiltunen Thoren M."/>
            <person name="Johannesson H."/>
        </authorList>
    </citation>
    <scope>NUCLEOTIDE SEQUENCE</scope>
    <source>
        <strain evidence="2">CBS 232.78</strain>
    </source>
</reference>
<feature type="region of interest" description="Disordered" evidence="1">
    <location>
        <begin position="1"/>
        <end position="36"/>
    </location>
</feature>
<sequence>MAHRKGRCHPKGPVDRMDIDSEEQSTQPPPQQPGQVDKVIRRWSDAGCSPLPGVDNRLHSLAATLVRRDAMSFYAENSQHARACWESLLEQTTISASTSCFDPAIVSSFRMLDHVITSKGSTPFVSRLAYVQLMRHFDTVEETIDSSRRHGLIHRAAGYRNASIALDIYMTAQEGYTDPASRRRQLLERKRAGRRWKQLAGPSPLFLLVYSDAAERIVDKGLQEAALYIQEHAPASLVGSCVNLVGGV</sequence>
<feature type="compositionally biased region" description="Basic residues" evidence="1">
    <location>
        <begin position="1"/>
        <end position="10"/>
    </location>
</feature>
<reference evidence="2" key="2">
    <citation type="submission" date="2023-06" db="EMBL/GenBank/DDBJ databases">
        <authorList>
            <consortium name="Lawrence Berkeley National Laboratory"/>
            <person name="Haridas S."/>
            <person name="Hensen N."/>
            <person name="Bonometti L."/>
            <person name="Westerberg I."/>
            <person name="Brannstrom I.O."/>
            <person name="Guillou S."/>
            <person name="Cros-Aarteil S."/>
            <person name="Calhoun S."/>
            <person name="Kuo A."/>
            <person name="Mondo S."/>
            <person name="Pangilinan J."/>
            <person name="Riley R."/>
            <person name="LaButti K."/>
            <person name="Andreopoulos B."/>
            <person name="Lipzen A."/>
            <person name="Chen C."/>
            <person name="Yanf M."/>
            <person name="Daum C."/>
            <person name="Ng V."/>
            <person name="Clum A."/>
            <person name="Steindorff A."/>
            <person name="Ohm R."/>
            <person name="Martin F."/>
            <person name="Silar P."/>
            <person name="Natvig D."/>
            <person name="Lalanne C."/>
            <person name="Gautier V."/>
            <person name="Ament-velasquez S.L."/>
            <person name="Kruys A."/>
            <person name="Hutchinson M.I."/>
            <person name="Powell A.J."/>
            <person name="Barry K."/>
            <person name="Miller A.N."/>
            <person name="Grigoriev I.V."/>
            <person name="Debuchy R."/>
            <person name="Gladieux P."/>
            <person name="Thoren M.H."/>
            <person name="Johannesson H."/>
        </authorList>
    </citation>
    <scope>NUCLEOTIDE SEQUENCE</scope>
    <source>
        <strain evidence="2">CBS 232.78</strain>
    </source>
</reference>
<evidence type="ECO:0000256" key="1">
    <source>
        <dbReference type="SAM" id="MobiDB-lite"/>
    </source>
</evidence>
<dbReference type="EMBL" id="JAULSW010000002">
    <property type="protein sequence ID" value="KAK3391201.1"/>
    <property type="molecule type" value="Genomic_DNA"/>
</dbReference>
<accession>A0AAE0P0S8</accession>
<gene>
    <name evidence="2" type="ORF">B0H63DRAFT_520397</name>
</gene>